<dbReference type="GeneID" id="17273858"/>
<dbReference type="Pfam" id="PF01549">
    <property type="entry name" value="ShK"/>
    <property type="match status" value="1"/>
</dbReference>
<name>A0A0D3JXS8_EMIH1</name>
<dbReference type="SMART" id="SM00254">
    <property type="entry name" value="ShKT"/>
    <property type="match status" value="1"/>
</dbReference>
<dbReference type="HOGENOM" id="CLU_413593_0_0_1"/>
<dbReference type="AlphaFoldDB" id="A0A0D3JXS8"/>
<keyword evidence="4" id="KW-1185">Reference proteome</keyword>
<feature type="domain" description="ShKT" evidence="2">
    <location>
        <begin position="451"/>
        <end position="486"/>
    </location>
</feature>
<dbReference type="RefSeq" id="XP_005780742.1">
    <property type="nucleotide sequence ID" value="XM_005780685.1"/>
</dbReference>
<dbReference type="EnsemblProtists" id="EOD28313">
    <property type="protein sequence ID" value="EOD28313"/>
    <property type="gene ID" value="EMIHUDRAFT_99828"/>
</dbReference>
<evidence type="ECO:0000256" key="1">
    <source>
        <dbReference type="SAM" id="MobiDB-lite"/>
    </source>
</evidence>
<organism evidence="3 4">
    <name type="scientific">Emiliania huxleyi (strain CCMP1516)</name>
    <dbReference type="NCBI Taxonomy" id="280463"/>
    <lineage>
        <taxon>Eukaryota</taxon>
        <taxon>Haptista</taxon>
        <taxon>Haptophyta</taxon>
        <taxon>Prymnesiophyceae</taxon>
        <taxon>Isochrysidales</taxon>
        <taxon>Noelaerhabdaceae</taxon>
        <taxon>Emiliania</taxon>
    </lineage>
</organism>
<dbReference type="KEGG" id="ehx:EMIHUDRAFT_99828"/>
<dbReference type="Gene3D" id="1.10.10.1940">
    <property type="match status" value="1"/>
</dbReference>
<evidence type="ECO:0000313" key="4">
    <source>
        <dbReference type="Proteomes" id="UP000013827"/>
    </source>
</evidence>
<sequence>MCGGTGTLGAQLGEERVRGGWAAGCAAAGCIRPAPSTVARSGGASALLRASPNRWELSWLRQRVPLAQPCRLRFSAFVRAADGTDTLPAAELQLAVRSAAADAPSCRLERRWPARAWEQLVLDCPLPSAATDAEASIELVSVRSDAAALVDEARLWCAGEGEEEAGGKDGGAGGAASSAAAVPRLLHFIFGLSADFGGKPFGLVHHLVIAAAQHAAAPVATYFYYAHEPSGEWWEAAKPSLALRKVVAPTSVFGRPVRKFAHQADVLLSFGGIYLDLDATLAHEGVGGSIGVGNALMLTPRNHSFFREWYEAYRAFSDAVWNGFSVRLPSRLAAAAPSSAPSSVRVLAYGAFYWPPWNPWGVAQLYRSERCLLRGGYAVHLWETKVWRSLLSSLSPAKLEAHGSCFAKAALAEPEPNPDPDPVSLSRPLAELLLTPADGAVASAAGGGQPCGDDAGEACAGWAGAGECSRNPGFMERSCRRSCGLCGGGSAAGGIQRRPEHDLWRVSRSLDDDLKSKKKTRQNDKKRAKAKAAAIAAAAAEEAAAKAAAQAAAQAAQAAALGRYRLVNAWFYPRGDWYTFYWDGSSADKVARRATYPTLEHDDHDPGPLAERIRRDKREASHRSSDDSSSDRDSCGTGSTSEANDIFDTLEDHLGYGSDSGSGW</sequence>
<dbReference type="PANTHER" id="PTHR46830">
    <property type="entry name" value="TRANSFERASE, PUTATIVE-RELATED"/>
    <property type="match status" value="1"/>
</dbReference>
<dbReference type="PANTHER" id="PTHR46830:SF2">
    <property type="entry name" value="ALPHA-1,4-N-ACETYLGLUCOSAMINYLTRANSFERASE"/>
    <property type="match status" value="1"/>
</dbReference>
<evidence type="ECO:0000259" key="2">
    <source>
        <dbReference type="PROSITE" id="PS51670"/>
    </source>
</evidence>
<feature type="compositionally biased region" description="Basic and acidic residues" evidence="1">
    <location>
        <begin position="599"/>
        <end position="634"/>
    </location>
</feature>
<dbReference type="PROSITE" id="PS51670">
    <property type="entry name" value="SHKT"/>
    <property type="match status" value="1"/>
</dbReference>
<dbReference type="PaxDb" id="2903-EOD28313"/>
<dbReference type="InterPro" id="IPR003582">
    <property type="entry name" value="ShKT_dom"/>
</dbReference>
<protein>
    <recommendedName>
        <fullName evidence="2">ShKT domain-containing protein</fullName>
    </recommendedName>
</protein>
<accession>A0A0D3JXS8</accession>
<dbReference type="Proteomes" id="UP000013827">
    <property type="component" value="Unassembled WGS sequence"/>
</dbReference>
<reference evidence="4" key="1">
    <citation type="journal article" date="2013" name="Nature">
        <title>Pan genome of the phytoplankton Emiliania underpins its global distribution.</title>
        <authorList>
            <person name="Read B.A."/>
            <person name="Kegel J."/>
            <person name="Klute M.J."/>
            <person name="Kuo A."/>
            <person name="Lefebvre S.C."/>
            <person name="Maumus F."/>
            <person name="Mayer C."/>
            <person name="Miller J."/>
            <person name="Monier A."/>
            <person name="Salamov A."/>
            <person name="Young J."/>
            <person name="Aguilar M."/>
            <person name="Claverie J.M."/>
            <person name="Frickenhaus S."/>
            <person name="Gonzalez K."/>
            <person name="Herman E.K."/>
            <person name="Lin Y.C."/>
            <person name="Napier J."/>
            <person name="Ogata H."/>
            <person name="Sarno A.F."/>
            <person name="Shmutz J."/>
            <person name="Schroeder D."/>
            <person name="de Vargas C."/>
            <person name="Verret F."/>
            <person name="von Dassow P."/>
            <person name="Valentin K."/>
            <person name="Van de Peer Y."/>
            <person name="Wheeler G."/>
            <person name="Dacks J.B."/>
            <person name="Delwiche C.F."/>
            <person name="Dyhrman S.T."/>
            <person name="Glockner G."/>
            <person name="John U."/>
            <person name="Richards T."/>
            <person name="Worden A.Z."/>
            <person name="Zhang X."/>
            <person name="Grigoriev I.V."/>
            <person name="Allen A.E."/>
            <person name="Bidle K."/>
            <person name="Borodovsky M."/>
            <person name="Bowler C."/>
            <person name="Brownlee C."/>
            <person name="Cock J.M."/>
            <person name="Elias M."/>
            <person name="Gladyshev V.N."/>
            <person name="Groth M."/>
            <person name="Guda C."/>
            <person name="Hadaegh A."/>
            <person name="Iglesias-Rodriguez M.D."/>
            <person name="Jenkins J."/>
            <person name="Jones B.M."/>
            <person name="Lawson T."/>
            <person name="Leese F."/>
            <person name="Lindquist E."/>
            <person name="Lobanov A."/>
            <person name="Lomsadze A."/>
            <person name="Malik S.B."/>
            <person name="Marsh M.E."/>
            <person name="Mackinder L."/>
            <person name="Mock T."/>
            <person name="Mueller-Roeber B."/>
            <person name="Pagarete A."/>
            <person name="Parker M."/>
            <person name="Probert I."/>
            <person name="Quesneville H."/>
            <person name="Raines C."/>
            <person name="Rensing S.A."/>
            <person name="Riano-Pachon D.M."/>
            <person name="Richier S."/>
            <person name="Rokitta S."/>
            <person name="Shiraiwa Y."/>
            <person name="Soanes D.M."/>
            <person name="van der Giezen M."/>
            <person name="Wahlund T.M."/>
            <person name="Williams B."/>
            <person name="Wilson W."/>
            <person name="Wolfe G."/>
            <person name="Wurch L.L."/>
        </authorList>
    </citation>
    <scope>NUCLEOTIDE SEQUENCE</scope>
</reference>
<feature type="region of interest" description="Disordered" evidence="1">
    <location>
        <begin position="598"/>
        <end position="646"/>
    </location>
</feature>
<reference evidence="3" key="2">
    <citation type="submission" date="2024-10" db="UniProtKB">
        <authorList>
            <consortium name="EnsemblProtists"/>
        </authorList>
    </citation>
    <scope>IDENTIFICATION</scope>
</reference>
<proteinExistence type="predicted"/>
<evidence type="ECO:0000313" key="3">
    <source>
        <dbReference type="EnsemblProtists" id="EOD28313"/>
    </source>
</evidence>